<evidence type="ECO:0000256" key="3">
    <source>
        <dbReference type="ARBA" id="ARBA00007110"/>
    </source>
</evidence>
<name>A0A1G8G4V8_9FIRM</name>
<dbReference type="Proteomes" id="UP000198656">
    <property type="component" value="Unassembled WGS sequence"/>
</dbReference>
<dbReference type="EMBL" id="FNCP01000021">
    <property type="protein sequence ID" value="SDH89478.1"/>
    <property type="molecule type" value="Genomic_DNA"/>
</dbReference>
<evidence type="ECO:0000256" key="2">
    <source>
        <dbReference type="ARBA" id="ARBA00005049"/>
    </source>
</evidence>
<feature type="active site" description="Proton acceptor" evidence="11">
    <location>
        <position position="367"/>
    </location>
</feature>
<comment type="pathway">
    <text evidence="2 11">Nucleoside biosynthesis; alpha-ribazole biosynthesis; alpha-ribazole from 5,6-dimethylbenzimidazole: step 1/2.</text>
</comment>
<dbReference type="UniPathway" id="UPA00061">
    <property type="reaction ID" value="UER00516"/>
</dbReference>
<dbReference type="InterPro" id="IPR023195">
    <property type="entry name" value="Nict_dMeBzImd_PRibTrfase_N"/>
</dbReference>
<dbReference type="STRING" id="1121419.SAMN05443529_12164"/>
<dbReference type="SUPFAM" id="SSF52733">
    <property type="entry name" value="Nicotinate mononucleotide:5,6-dimethylbenzimidazole phosphoribosyltransferase (CobT)"/>
    <property type="match status" value="1"/>
</dbReference>
<dbReference type="InterPro" id="IPR036087">
    <property type="entry name" value="Nict_dMeBzImd_PRibTrfase_sf"/>
</dbReference>
<evidence type="ECO:0000313" key="12">
    <source>
        <dbReference type="EMBL" id="SDH89478.1"/>
    </source>
</evidence>
<keyword evidence="7 11" id="KW-0328">Glycosyltransferase</keyword>
<dbReference type="PANTHER" id="PTHR43463">
    <property type="entry name" value="NICOTINATE-NUCLEOTIDE--DIMETHYLBENZIMIDAZOLE PHOSPHORIBOSYLTRANSFERASE"/>
    <property type="match status" value="1"/>
</dbReference>
<evidence type="ECO:0000313" key="13">
    <source>
        <dbReference type="Proteomes" id="UP000198656"/>
    </source>
</evidence>
<dbReference type="PANTHER" id="PTHR43463:SF1">
    <property type="entry name" value="NICOTINATE-NUCLEOTIDE--DIMETHYLBENZIMIDAZOLE PHOSPHORIBOSYLTRANSFERASE"/>
    <property type="match status" value="1"/>
</dbReference>
<keyword evidence="8 11" id="KW-0808">Transferase</keyword>
<evidence type="ECO:0000256" key="9">
    <source>
        <dbReference type="ARBA" id="ARBA00030686"/>
    </source>
</evidence>
<accession>A0A1G8G4V8</accession>
<keyword evidence="13" id="KW-1185">Reference proteome</keyword>
<dbReference type="GO" id="GO:0009236">
    <property type="term" value="P:cobalamin biosynthetic process"/>
    <property type="evidence" value="ECO:0007669"/>
    <property type="project" value="UniProtKB-UniRule"/>
</dbReference>
<dbReference type="InterPro" id="IPR017846">
    <property type="entry name" value="Nict_dMeBzImd_PRibTrfase_bact"/>
</dbReference>
<gene>
    <name evidence="11" type="primary">cobT</name>
    <name evidence="12" type="ORF">SAMN05443529_12164</name>
</gene>
<evidence type="ECO:0000256" key="4">
    <source>
        <dbReference type="ARBA" id="ARBA00011991"/>
    </source>
</evidence>
<evidence type="ECO:0000256" key="7">
    <source>
        <dbReference type="ARBA" id="ARBA00022676"/>
    </source>
</evidence>
<reference evidence="13" key="1">
    <citation type="submission" date="2016-10" db="EMBL/GenBank/DDBJ databases">
        <authorList>
            <person name="Varghese N."/>
            <person name="Submissions S."/>
        </authorList>
    </citation>
    <scope>NUCLEOTIDE SEQUENCE [LARGE SCALE GENOMIC DNA]</scope>
    <source>
        <strain evidence="13">DSM 8344</strain>
    </source>
</reference>
<dbReference type="AlphaFoldDB" id="A0A1G8G4V8"/>
<dbReference type="OrthoDB" id="9781491at2"/>
<organism evidence="12 13">
    <name type="scientific">Desulfosporosinus hippei DSM 8344</name>
    <dbReference type="NCBI Taxonomy" id="1121419"/>
    <lineage>
        <taxon>Bacteria</taxon>
        <taxon>Bacillati</taxon>
        <taxon>Bacillota</taxon>
        <taxon>Clostridia</taxon>
        <taxon>Eubacteriales</taxon>
        <taxon>Desulfitobacteriaceae</taxon>
        <taxon>Desulfosporosinus</taxon>
    </lineage>
</organism>
<dbReference type="GO" id="GO:0008939">
    <property type="term" value="F:nicotinate-nucleotide-dimethylbenzimidazole phosphoribosyltransferase activity"/>
    <property type="evidence" value="ECO:0007669"/>
    <property type="project" value="UniProtKB-UniRule"/>
</dbReference>
<dbReference type="Gene3D" id="1.10.1610.10">
    <property type="match status" value="1"/>
</dbReference>
<keyword evidence="6 11" id="KW-0169">Cobalamin biosynthesis</keyword>
<dbReference type="CDD" id="cd02439">
    <property type="entry name" value="DMB-PRT_CobT"/>
    <property type="match status" value="1"/>
</dbReference>
<comment type="function">
    <text evidence="1 11">Catalyzes the synthesis of alpha-ribazole-5'-phosphate from nicotinate mononucleotide (NAMN) and 5,6-dimethylbenzimidazole (DMB).</text>
</comment>
<proteinExistence type="inferred from homology"/>
<dbReference type="FunFam" id="3.40.50.10210:FF:000001">
    <property type="entry name" value="Nicotinate-nucleotide--dimethylbenzimidazole phosphoribosyltransferase"/>
    <property type="match status" value="1"/>
</dbReference>
<evidence type="ECO:0000256" key="10">
    <source>
        <dbReference type="ARBA" id="ARBA00047340"/>
    </source>
</evidence>
<dbReference type="InterPro" id="IPR003200">
    <property type="entry name" value="Nict_dMeBzImd_PRibTrfase"/>
</dbReference>
<dbReference type="NCBIfam" id="NF000996">
    <property type="entry name" value="PRK00105.1"/>
    <property type="match status" value="1"/>
</dbReference>
<evidence type="ECO:0000256" key="6">
    <source>
        <dbReference type="ARBA" id="ARBA00022573"/>
    </source>
</evidence>
<dbReference type="Pfam" id="PF02277">
    <property type="entry name" value="DBI_PRT"/>
    <property type="match status" value="1"/>
</dbReference>
<comment type="similarity">
    <text evidence="3 11">Belongs to the CobT family.</text>
</comment>
<evidence type="ECO:0000256" key="5">
    <source>
        <dbReference type="ARBA" id="ARBA00015486"/>
    </source>
</evidence>
<sequence length="401" mass="42585">MFMSFHYFMGSSGDDGKVPTTVYLWSGLFYFKKHYKIGGGNYMESFTEEQLYTQLQKLISDIEGLDQEAMDQIQGRLDSLTKPQGSLGQLEHIAKQLGGIQRTSKPKIHKKAVLTMAGDHGVVEEGVSAFPQEVTPQMAYNIMNGGAAINVLARQANAEVFLTDVGIAFPIEGQLIHKRVANGTKNMTKGPAMSRHEALQALLAGASVAEEKIRVGYNLFATGELGIGNTTPSSAIVALLTNSPIEEVVGRGTGIDDAGIIRKRLAIEKAIEVNQPDTSDALDVLSKVGGLEIAAIVGSILQAAASHVPIVIDGFISTAGALIAAKLAPKSIAYMIPSHGSMEIGHRKALAGLGLDPVLNLNMRLGEGTGAALTFYFVEAALRIIEEMATFADAGVSEKSS</sequence>
<evidence type="ECO:0000256" key="11">
    <source>
        <dbReference type="HAMAP-Rule" id="MF_00230"/>
    </source>
</evidence>
<dbReference type="NCBIfam" id="TIGR03160">
    <property type="entry name" value="cobT_DBIPRT"/>
    <property type="match status" value="1"/>
</dbReference>
<dbReference type="Gene3D" id="3.40.50.10210">
    <property type="match status" value="1"/>
</dbReference>
<dbReference type="HAMAP" id="MF_00230">
    <property type="entry name" value="CobT"/>
    <property type="match status" value="1"/>
</dbReference>
<evidence type="ECO:0000256" key="1">
    <source>
        <dbReference type="ARBA" id="ARBA00002197"/>
    </source>
</evidence>
<evidence type="ECO:0000256" key="8">
    <source>
        <dbReference type="ARBA" id="ARBA00022679"/>
    </source>
</evidence>
<dbReference type="EC" id="2.4.2.21" evidence="4 11"/>
<protein>
    <recommendedName>
        <fullName evidence="5 11">Nicotinate-nucleotide--dimethylbenzimidazole phosphoribosyltransferase</fullName>
        <shortName evidence="11">NN:DBI PRT</shortName>
        <ecNumber evidence="4 11">2.4.2.21</ecNumber>
    </recommendedName>
    <alternativeName>
        <fullName evidence="9 11">N(1)-alpha-phosphoribosyltransferase</fullName>
    </alternativeName>
</protein>
<comment type="catalytic activity">
    <reaction evidence="10 11">
        <text>5,6-dimethylbenzimidazole + nicotinate beta-D-ribonucleotide = alpha-ribazole 5'-phosphate + nicotinate + H(+)</text>
        <dbReference type="Rhea" id="RHEA:11196"/>
        <dbReference type="ChEBI" id="CHEBI:15378"/>
        <dbReference type="ChEBI" id="CHEBI:15890"/>
        <dbReference type="ChEBI" id="CHEBI:32544"/>
        <dbReference type="ChEBI" id="CHEBI:57502"/>
        <dbReference type="ChEBI" id="CHEBI:57918"/>
        <dbReference type="EC" id="2.4.2.21"/>
    </reaction>
</comment>